<dbReference type="EMBL" id="BTSY01000007">
    <property type="protein sequence ID" value="GMT35372.1"/>
    <property type="molecule type" value="Genomic_DNA"/>
</dbReference>
<feature type="non-terminal residue" evidence="2">
    <location>
        <position position="1"/>
    </location>
</feature>
<comment type="caution">
    <text evidence="2">The sequence shown here is derived from an EMBL/GenBank/DDBJ whole genome shotgun (WGS) entry which is preliminary data.</text>
</comment>
<reference evidence="2" key="1">
    <citation type="submission" date="2023-10" db="EMBL/GenBank/DDBJ databases">
        <title>Genome assembly of Pristionchus species.</title>
        <authorList>
            <person name="Yoshida K."/>
            <person name="Sommer R.J."/>
        </authorList>
    </citation>
    <scope>NUCLEOTIDE SEQUENCE</scope>
    <source>
        <strain evidence="2">RS5133</strain>
    </source>
</reference>
<keyword evidence="1" id="KW-0732">Signal</keyword>
<sequence>FRMIRCIFILLAIIPPVVLASFMAQIREEVGDALEKRYSWFVGSEAEVADLAIDDIVREYPHLGGSPTKIRGLKVDLLKHATSTPEQQAETLSGGYSELRYLPAFLKKLKVITSKLWDEMSDEDKEEALSIDEPDVYLSYYLRIRPANKVTKKNFASYEERKLTDDEIKEEASATKKRFLDQWFADPNVYGPYDDIEDELEKQEEYERLVNLGVIKEDL</sequence>
<feature type="signal peptide" evidence="1">
    <location>
        <begin position="1"/>
        <end position="20"/>
    </location>
</feature>
<accession>A0AAV5WWG4</accession>
<dbReference type="AlphaFoldDB" id="A0AAV5WWG4"/>
<proteinExistence type="predicted"/>
<organism evidence="2 3">
    <name type="scientific">Pristionchus fissidentatus</name>
    <dbReference type="NCBI Taxonomy" id="1538716"/>
    <lineage>
        <taxon>Eukaryota</taxon>
        <taxon>Metazoa</taxon>
        <taxon>Ecdysozoa</taxon>
        <taxon>Nematoda</taxon>
        <taxon>Chromadorea</taxon>
        <taxon>Rhabditida</taxon>
        <taxon>Rhabditina</taxon>
        <taxon>Diplogasteromorpha</taxon>
        <taxon>Diplogasteroidea</taxon>
        <taxon>Neodiplogasteridae</taxon>
        <taxon>Pristionchus</taxon>
    </lineage>
</organism>
<name>A0AAV5WWG4_9BILA</name>
<evidence type="ECO:0000256" key="1">
    <source>
        <dbReference type="SAM" id="SignalP"/>
    </source>
</evidence>
<evidence type="ECO:0000313" key="2">
    <source>
        <dbReference type="EMBL" id="GMT35372.1"/>
    </source>
</evidence>
<keyword evidence="3" id="KW-1185">Reference proteome</keyword>
<dbReference type="Proteomes" id="UP001432322">
    <property type="component" value="Unassembled WGS sequence"/>
</dbReference>
<protein>
    <submittedName>
        <fullName evidence="2">Uncharacterized protein</fullName>
    </submittedName>
</protein>
<feature type="chain" id="PRO_5043921636" evidence="1">
    <location>
        <begin position="21"/>
        <end position="219"/>
    </location>
</feature>
<gene>
    <name evidence="2" type="ORF">PFISCL1PPCAC_26669</name>
</gene>
<evidence type="ECO:0000313" key="3">
    <source>
        <dbReference type="Proteomes" id="UP001432322"/>
    </source>
</evidence>